<dbReference type="EMBL" id="JACHVR010000001">
    <property type="protein sequence ID" value="MBB2887391.1"/>
    <property type="molecule type" value="Genomic_DNA"/>
</dbReference>
<evidence type="ECO:0000313" key="1">
    <source>
        <dbReference type="EMBL" id="MBB2887391.1"/>
    </source>
</evidence>
<keyword evidence="1" id="KW-0830">Ubiquinone</keyword>
<comment type="caution">
    <text evidence="1">The sequence shown here is derived from an EMBL/GenBank/DDBJ whole genome shotgun (WGS) entry which is preliminary data.</text>
</comment>
<protein>
    <submittedName>
        <fullName evidence="1">Ubiquinone/menaquinone biosynthesis C-methylase UbiE</fullName>
    </submittedName>
</protein>
<name>A0ACC5MFH8_9PSED</name>
<gene>
    <name evidence="1" type="ORF">FHR69_003257</name>
</gene>
<evidence type="ECO:0000313" key="2">
    <source>
        <dbReference type="Proteomes" id="UP000589818"/>
    </source>
</evidence>
<reference evidence="1" key="1">
    <citation type="submission" date="2020-08" db="EMBL/GenBank/DDBJ databases">
        <title>Plant associated metagenomes--Microbial community diversity and host control of community assembly across model and emerging plant ecological genomics systems.</title>
        <authorList>
            <person name="Dangl J."/>
        </authorList>
    </citation>
    <scope>NUCLEOTIDE SEQUENCE</scope>
    <source>
        <strain evidence="1">KD5</strain>
    </source>
</reference>
<sequence>MQNEDKEWLDYRARFADVYDDSNYGSPLQSFVMRASHRLTESPFGESVKFNRVLEIGAGTGEHLAFVRHDFDEYVLTDMDAKTLEVASGKTSARHKGRLTFSVQQGSRIDAEDNSYDRLIATHVLEHIYYPHLALKEWRRVLKPGGTLSILIPTDPGIAWRLGRTLGPRKSAIEQNIAYDYVMAREHVNPCNNLVALMRHYFPNASESWWPCKLASMDLNLFVAFHAIVEKPEVPQG</sequence>
<proteinExistence type="predicted"/>
<organism evidence="1 2">
    <name type="scientific">Pseudomonas umsongensis</name>
    <dbReference type="NCBI Taxonomy" id="198618"/>
    <lineage>
        <taxon>Bacteria</taxon>
        <taxon>Pseudomonadati</taxon>
        <taxon>Pseudomonadota</taxon>
        <taxon>Gammaproteobacteria</taxon>
        <taxon>Pseudomonadales</taxon>
        <taxon>Pseudomonadaceae</taxon>
        <taxon>Pseudomonas</taxon>
    </lineage>
</organism>
<accession>A0ACC5MFH8</accession>
<dbReference type="Proteomes" id="UP000589818">
    <property type="component" value="Unassembled WGS sequence"/>
</dbReference>
<keyword evidence="2" id="KW-1185">Reference proteome</keyword>